<dbReference type="InterPro" id="IPR006103">
    <property type="entry name" value="Glyco_hydro_2_cat"/>
</dbReference>
<evidence type="ECO:0000256" key="1">
    <source>
        <dbReference type="ARBA" id="ARBA00007401"/>
    </source>
</evidence>
<dbReference type="SUPFAM" id="SSF51445">
    <property type="entry name" value="(Trans)glycosidases"/>
    <property type="match status" value="1"/>
</dbReference>
<dbReference type="GO" id="GO:0005975">
    <property type="term" value="P:carbohydrate metabolic process"/>
    <property type="evidence" value="ECO:0007669"/>
    <property type="project" value="InterPro"/>
</dbReference>
<dbReference type="eggNOG" id="COG3250">
    <property type="taxonomic scope" value="Bacteria"/>
</dbReference>
<dbReference type="SUPFAM" id="SSF49303">
    <property type="entry name" value="beta-Galactosidase/glucuronidase domain"/>
    <property type="match status" value="1"/>
</dbReference>
<comment type="similarity">
    <text evidence="1">Belongs to the glycosyl hydrolase 2 family.</text>
</comment>
<keyword evidence="4" id="KW-0732">Signal</keyword>
<dbReference type="InterPro" id="IPR054593">
    <property type="entry name" value="Beta-mannosidase-like_N2"/>
</dbReference>
<dbReference type="KEGG" id="peo:AS203_11800"/>
<dbReference type="Pfam" id="PF18565">
    <property type="entry name" value="Glyco_hydro2_C5"/>
    <property type="match status" value="1"/>
</dbReference>
<dbReference type="STRING" id="76123.AS203_11800"/>
<proteinExistence type="inferred from homology"/>
<dbReference type="InterPro" id="IPR036156">
    <property type="entry name" value="Beta-gal/glucu_dom_sf"/>
</dbReference>
<dbReference type="InterPro" id="IPR032311">
    <property type="entry name" value="DUF4982"/>
</dbReference>
<organism evidence="10 11">
    <name type="scientific">Hoylesella enoeca</name>
    <dbReference type="NCBI Taxonomy" id="76123"/>
    <lineage>
        <taxon>Bacteria</taxon>
        <taxon>Pseudomonadati</taxon>
        <taxon>Bacteroidota</taxon>
        <taxon>Bacteroidia</taxon>
        <taxon>Bacteroidales</taxon>
        <taxon>Prevotellaceae</taxon>
        <taxon>Hoylesella</taxon>
    </lineage>
</organism>
<dbReference type="Pfam" id="PF16355">
    <property type="entry name" value="DUF4982"/>
    <property type="match status" value="1"/>
</dbReference>
<protein>
    <submittedName>
        <fullName evidence="10">Beta-galactosidase</fullName>
    </submittedName>
</protein>
<feature type="domain" description="Beta-mannosidase-like galactose-binding" evidence="9">
    <location>
        <begin position="84"/>
        <end position="154"/>
    </location>
</feature>
<gene>
    <name evidence="10" type="ORF">AS203_11800</name>
</gene>
<dbReference type="InterPro" id="IPR006101">
    <property type="entry name" value="Glyco_hydro_2"/>
</dbReference>
<keyword evidence="11" id="KW-1185">Reference proteome</keyword>
<feature type="domain" description="Glycoside hydrolase family 2 catalytic" evidence="6">
    <location>
        <begin position="295"/>
        <end position="447"/>
    </location>
</feature>
<dbReference type="InterPro" id="IPR051913">
    <property type="entry name" value="GH2_Domain-Containing"/>
</dbReference>
<dbReference type="InterPro" id="IPR017853">
    <property type="entry name" value="GH"/>
</dbReference>
<dbReference type="Pfam" id="PF02836">
    <property type="entry name" value="Glyco_hydro_2_C"/>
    <property type="match status" value="1"/>
</dbReference>
<dbReference type="Gene3D" id="2.60.40.10">
    <property type="entry name" value="Immunoglobulins"/>
    <property type="match status" value="3"/>
</dbReference>
<dbReference type="Pfam" id="PF00703">
    <property type="entry name" value="Glyco_hydro_2"/>
    <property type="match status" value="1"/>
</dbReference>
<dbReference type="SUPFAM" id="SSF49785">
    <property type="entry name" value="Galactose-binding domain-like"/>
    <property type="match status" value="1"/>
</dbReference>
<evidence type="ECO:0000259" key="6">
    <source>
        <dbReference type="Pfam" id="PF02836"/>
    </source>
</evidence>
<dbReference type="InterPro" id="IPR013783">
    <property type="entry name" value="Ig-like_fold"/>
</dbReference>
<evidence type="ECO:0000256" key="2">
    <source>
        <dbReference type="ARBA" id="ARBA00022801"/>
    </source>
</evidence>
<dbReference type="InterPro" id="IPR006102">
    <property type="entry name" value="Ig-like_GH2"/>
</dbReference>
<keyword evidence="2" id="KW-0378">Hydrolase</keyword>
<dbReference type="PRINTS" id="PR00132">
    <property type="entry name" value="GLHYDRLASE2"/>
</dbReference>
<feature type="signal peptide" evidence="4">
    <location>
        <begin position="1"/>
        <end position="18"/>
    </location>
</feature>
<keyword evidence="3" id="KW-0326">Glycosidase</keyword>
<accession>A0A0S2KMY8</accession>
<evidence type="ECO:0000256" key="4">
    <source>
        <dbReference type="SAM" id="SignalP"/>
    </source>
</evidence>
<feature type="domain" description="Glycoside hydrolase family 2" evidence="8">
    <location>
        <begin position="689"/>
        <end position="782"/>
    </location>
</feature>
<name>A0A0S2KMY8_9BACT</name>
<dbReference type="InterPro" id="IPR008979">
    <property type="entry name" value="Galactose-bd-like_sf"/>
</dbReference>
<feature type="domain" description="DUF4982" evidence="7">
    <location>
        <begin position="612"/>
        <end position="675"/>
    </location>
</feature>
<evidence type="ECO:0000256" key="3">
    <source>
        <dbReference type="ARBA" id="ARBA00023295"/>
    </source>
</evidence>
<evidence type="ECO:0000259" key="9">
    <source>
        <dbReference type="Pfam" id="PF22666"/>
    </source>
</evidence>
<evidence type="ECO:0000259" key="8">
    <source>
        <dbReference type="Pfam" id="PF18565"/>
    </source>
</evidence>
<evidence type="ECO:0000313" key="11">
    <source>
        <dbReference type="Proteomes" id="UP000056252"/>
    </source>
</evidence>
<dbReference type="AlphaFoldDB" id="A0A0S2KMY8"/>
<dbReference type="PANTHER" id="PTHR42732:SF1">
    <property type="entry name" value="BETA-MANNOSIDASE"/>
    <property type="match status" value="1"/>
</dbReference>
<dbReference type="Gene3D" id="3.20.20.80">
    <property type="entry name" value="Glycosidases"/>
    <property type="match status" value="1"/>
</dbReference>
<dbReference type="EMBL" id="CP013195">
    <property type="protein sequence ID" value="ALO49681.1"/>
    <property type="molecule type" value="Genomic_DNA"/>
</dbReference>
<feature type="domain" description="Glycoside hydrolase family 2 immunoglobulin-like beta-sandwich" evidence="5">
    <location>
        <begin position="187"/>
        <end position="285"/>
    </location>
</feature>
<dbReference type="Proteomes" id="UP000056252">
    <property type="component" value="Chromosome"/>
</dbReference>
<dbReference type="GO" id="GO:0004553">
    <property type="term" value="F:hydrolase activity, hydrolyzing O-glycosyl compounds"/>
    <property type="evidence" value="ECO:0007669"/>
    <property type="project" value="InterPro"/>
</dbReference>
<feature type="chain" id="PRO_5006602062" evidence="4">
    <location>
        <begin position="19"/>
        <end position="807"/>
    </location>
</feature>
<reference evidence="11" key="1">
    <citation type="submission" date="2015-11" db="EMBL/GenBank/DDBJ databases">
        <authorList>
            <person name="Holder M.E."/>
            <person name="Ajami N.J."/>
            <person name="Petrosino J.F."/>
        </authorList>
    </citation>
    <scope>NUCLEOTIDE SEQUENCE [LARGE SCALE GENOMIC DNA]</scope>
    <source>
        <strain evidence="11">F0113</strain>
    </source>
</reference>
<dbReference type="RefSeq" id="WP_060544507.1">
    <property type="nucleotide sequence ID" value="NZ_CP013195.1"/>
</dbReference>
<dbReference type="InterPro" id="IPR040605">
    <property type="entry name" value="Glyco_hydro2_dom5"/>
</dbReference>
<evidence type="ECO:0000259" key="5">
    <source>
        <dbReference type="Pfam" id="PF00703"/>
    </source>
</evidence>
<dbReference type="PANTHER" id="PTHR42732">
    <property type="entry name" value="BETA-GALACTOSIDASE"/>
    <property type="match status" value="1"/>
</dbReference>
<dbReference type="Pfam" id="PF22666">
    <property type="entry name" value="Glyco_hydro_2_N2"/>
    <property type="match status" value="1"/>
</dbReference>
<evidence type="ECO:0000259" key="7">
    <source>
        <dbReference type="Pfam" id="PF16355"/>
    </source>
</evidence>
<dbReference type="OrthoDB" id="9801077at2"/>
<sequence length="807" mass="91387">MKQSLLALFLTASVVCGAQNRQEQNLKTWQFSRDGKVWQQVSVPHDWAINGPFDRKWDIQHLAITQDGQNKAIDHTGRSGALPWLGEGRYRTVFTVPKGAKRAELYFDGAMSEPVVYVNGQEAGRWNYGYNAFRLDITQLLRRENNEITVRLHNVEESSRWYPGAGLYRPVRLIFTGDIRIDPWETFFRTLSADANNANVSVNTQIKGAKSTKNIKTTVTIKNADGRVVAQKTASPDAQGRASFNLDVAHPQLWSPESPTLYTLITTVKDGNKHLDRTSQRVGIRTIDVSRAHGFRLNGLSRKFQGVCLHHDLGPLGAAVNKSAIIRQIRLMKDMGVDAIRTSHNMPSQMQMEVCDSMGMMVMAESFDAWAEPKVKNDYNRFYTQWWRKDLTNLIKGHRNHPSIVMWSIGNEIPEQWKTEGARRAKEMTEFCHSLDNTRPVTAGGDNPKACTDCGFYAATDVPGFNYRGFLYDELINRQPQGFILGTETTSTVSSRGVYKFPVETKKMATYPDGQCSSYDVECCGWSNLPDDDMRMQDDRTWTIGQFVWTGIDYLGEPTPYYSYWPSRSSYFGAVDLAGLPKDRYYLYRAQWNKREHTLHLLPHWTWPGREGKNTPVYCYTDYPQAELFVNGRSQGRIAKCDTARLDRYRLRWNNVVYEPGELKVVAYDADGRKAAEKIIRTAGQPAALRLETDCKQLSPNGEDLAYITVTMVDEDGNECPDADDLISFEVSGAGSFRAVCNGDATSLESFTTPQMRLFHGKLVLTVQSSEHEGSITVKAKDARHHLTGILQLINIKQVPIRIKARK</sequence>
<evidence type="ECO:0000313" key="10">
    <source>
        <dbReference type="EMBL" id="ALO49681.1"/>
    </source>
</evidence>
<dbReference type="Gene3D" id="2.60.120.260">
    <property type="entry name" value="Galactose-binding domain-like"/>
    <property type="match status" value="1"/>
</dbReference>